<gene>
    <name evidence="2" type="ORF">AMAG_00892</name>
</gene>
<feature type="region of interest" description="Disordered" evidence="1">
    <location>
        <begin position="74"/>
        <end position="117"/>
    </location>
</feature>
<dbReference type="EMBL" id="GG745328">
    <property type="protein sequence ID" value="KNE54952.1"/>
    <property type="molecule type" value="Genomic_DNA"/>
</dbReference>
<keyword evidence="3" id="KW-1185">Reference proteome</keyword>
<evidence type="ECO:0000313" key="3">
    <source>
        <dbReference type="Proteomes" id="UP000054350"/>
    </source>
</evidence>
<dbReference type="VEuPathDB" id="FungiDB:AMAG_00892"/>
<dbReference type="Proteomes" id="UP000054350">
    <property type="component" value="Unassembled WGS sequence"/>
</dbReference>
<evidence type="ECO:0000256" key="1">
    <source>
        <dbReference type="SAM" id="MobiDB-lite"/>
    </source>
</evidence>
<organism evidence="2 3">
    <name type="scientific">Allomyces macrogynus (strain ATCC 38327)</name>
    <name type="common">Allomyces javanicus var. macrogynus</name>
    <dbReference type="NCBI Taxonomy" id="578462"/>
    <lineage>
        <taxon>Eukaryota</taxon>
        <taxon>Fungi</taxon>
        <taxon>Fungi incertae sedis</taxon>
        <taxon>Blastocladiomycota</taxon>
        <taxon>Blastocladiomycetes</taxon>
        <taxon>Blastocladiales</taxon>
        <taxon>Blastocladiaceae</taxon>
        <taxon>Allomyces</taxon>
    </lineage>
</organism>
<protein>
    <submittedName>
        <fullName evidence="2">Uncharacterized protein</fullName>
    </submittedName>
</protein>
<reference evidence="3" key="2">
    <citation type="submission" date="2009-11" db="EMBL/GenBank/DDBJ databases">
        <title>The Genome Sequence of Allomyces macrogynus strain ATCC 38327.</title>
        <authorList>
            <consortium name="The Broad Institute Genome Sequencing Platform"/>
            <person name="Russ C."/>
            <person name="Cuomo C."/>
            <person name="Shea T."/>
            <person name="Young S.K."/>
            <person name="Zeng Q."/>
            <person name="Koehrsen M."/>
            <person name="Haas B."/>
            <person name="Borodovsky M."/>
            <person name="Guigo R."/>
            <person name="Alvarado L."/>
            <person name="Berlin A."/>
            <person name="Borenstein D."/>
            <person name="Chen Z."/>
            <person name="Engels R."/>
            <person name="Freedman E."/>
            <person name="Gellesch M."/>
            <person name="Goldberg J."/>
            <person name="Griggs A."/>
            <person name="Gujja S."/>
            <person name="Heiman D."/>
            <person name="Hepburn T."/>
            <person name="Howarth C."/>
            <person name="Jen D."/>
            <person name="Larson L."/>
            <person name="Lewis B."/>
            <person name="Mehta T."/>
            <person name="Park D."/>
            <person name="Pearson M."/>
            <person name="Roberts A."/>
            <person name="Saif S."/>
            <person name="Shenoy N."/>
            <person name="Sisk P."/>
            <person name="Stolte C."/>
            <person name="Sykes S."/>
            <person name="Walk T."/>
            <person name="White J."/>
            <person name="Yandava C."/>
            <person name="Burger G."/>
            <person name="Gray M.W."/>
            <person name="Holland P.W.H."/>
            <person name="King N."/>
            <person name="Lang F.B.F."/>
            <person name="Roger A.J."/>
            <person name="Ruiz-Trillo I."/>
            <person name="Lander E."/>
            <person name="Nusbaum C."/>
        </authorList>
    </citation>
    <scope>NUCLEOTIDE SEQUENCE [LARGE SCALE GENOMIC DNA]</scope>
    <source>
        <strain evidence="3">ATCC 38327</strain>
    </source>
</reference>
<proteinExistence type="predicted"/>
<feature type="compositionally biased region" description="Basic and acidic residues" evidence="1">
    <location>
        <begin position="98"/>
        <end position="108"/>
    </location>
</feature>
<reference evidence="2 3" key="1">
    <citation type="submission" date="2009-11" db="EMBL/GenBank/DDBJ databases">
        <title>Annotation of Allomyces macrogynus ATCC 38327.</title>
        <authorList>
            <consortium name="The Broad Institute Genome Sequencing Platform"/>
            <person name="Russ C."/>
            <person name="Cuomo C."/>
            <person name="Burger G."/>
            <person name="Gray M.W."/>
            <person name="Holland P.W.H."/>
            <person name="King N."/>
            <person name="Lang F.B.F."/>
            <person name="Roger A.J."/>
            <person name="Ruiz-Trillo I."/>
            <person name="Young S.K."/>
            <person name="Zeng Q."/>
            <person name="Gargeya S."/>
            <person name="Fitzgerald M."/>
            <person name="Haas B."/>
            <person name="Abouelleil A."/>
            <person name="Alvarado L."/>
            <person name="Arachchi H.M."/>
            <person name="Berlin A."/>
            <person name="Chapman S.B."/>
            <person name="Gearin G."/>
            <person name="Goldberg J."/>
            <person name="Griggs A."/>
            <person name="Gujja S."/>
            <person name="Hansen M."/>
            <person name="Heiman D."/>
            <person name="Howarth C."/>
            <person name="Larimer J."/>
            <person name="Lui A."/>
            <person name="MacDonald P.J.P."/>
            <person name="McCowen C."/>
            <person name="Montmayeur A."/>
            <person name="Murphy C."/>
            <person name="Neiman D."/>
            <person name="Pearson M."/>
            <person name="Priest M."/>
            <person name="Roberts A."/>
            <person name="Saif S."/>
            <person name="Shea T."/>
            <person name="Sisk P."/>
            <person name="Stolte C."/>
            <person name="Sykes S."/>
            <person name="Wortman J."/>
            <person name="Nusbaum C."/>
            <person name="Birren B."/>
        </authorList>
    </citation>
    <scope>NUCLEOTIDE SEQUENCE [LARGE SCALE GENOMIC DNA]</scope>
    <source>
        <strain evidence="2 3">ATCC 38327</strain>
    </source>
</reference>
<accession>A0A0L0RX35</accession>
<sequence>MLAHLEEGHSAFFWARYRRGDSVFPCLSSQCRESFRTRAARIAHTVAEYKWDLAWVQEISARVAYGVEALAPPGVDDDVDQMATDAAVPGGAKDDDEGQVRRDPREPVTGRAARLAA</sequence>
<dbReference type="AlphaFoldDB" id="A0A0L0RX35"/>
<name>A0A0L0RX35_ALLM3</name>
<dbReference type="OrthoDB" id="18440at2759"/>
<evidence type="ECO:0000313" key="2">
    <source>
        <dbReference type="EMBL" id="KNE54952.1"/>
    </source>
</evidence>